<organism evidence="2">
    <name type="scientific">Arundo donax</name>
    <name type="common">Giant reed</name>
    <name type="synonym">Donax arundinaceus</name>
    <dbReference type="NCBI Taxonomy" id="35708"/>
    <lineage>
        <taxon>Eukaryota</taxon>
        <taxon>Viridiplantae</taxon>
        <taxon>Streptophyta</taxon>
        <taxon>Embryophyta</taxon>
        <taxon>Tracheophyta</taxon>
        <taxon>Spermatophyta</taxon>
        <taxon>Magnoliopsida</taxon>
        <taxon>Liliopsida</taxon>
        <taxon>Poales</taxon>
        <taxon>Poaceae</taxon>
        <taxon>PACMAD clade</taxon>
        <taxon>Arundinoideae</taxon>
        <taxon>Arundineae</taxon>
        <taxon>Arundo</taxon>
    </lineage>
</organism>
<name>A0A0A9EPD5_ARUDO</name>
<accession>A0A0A9EPD5</accession>
<keyword evidence="1" id="KW-1133">Transmembrane helix</keyword>
<feature type="transmembrane region" description="Helical" evidence="1">
    <location>
        <begin position="12"/>
        <end position="38"/>
    </location>
</feature>
<dbReference type="AlphaFoldDB" id="A0A0A9EPD5"/>
<proteinExistence type="predicted"/>
<keyword evidence="1" id="KW-0812">Transmembrane</keyword>
<evidence type="ECO:0000256" key="1">
    <source>
        <dbReference type="SAM" id="Phobius"/>
    </source>
</evidence>
<evidence type="ECO:0000313" key="2">
    <source>
        <dbReference type="EMBL" id="JAD97902.1"/>
    </source>
</evidence>
<dbReference type="EMBL" id="GBRH01199993">
    <property type="protein sequence ID" value="JAD97902.1"/>
    <property type="molecule type" value="Transcribed_RNA"/>
</dbReference>
<reference evidence="2" key="1">
    <citation type="submission" date="2014-09" db="EMBL/GenBank/DDBJ databases">
        <authorList>
            <person name="Magalhaes I.L.F."/>
            <person name="Oliveira U."/>
            <person name="Santos F.R."/>
            <person name="Vidigal T.H.D.A."/>
            <person name="Brescovit A.D."/>
            <person name="Santos A.J."/>
        </authorList>
    </citation>
    <scope>NUCLEOTIDE SEQUENCE</scope>
    <source>
        <tissue evidence="2">Shoot tissue taken approximately 20 cm above the soil surface</tissue>
    </source>
</reference>
<sequence length="47" mass="5469">MENRCVPCYIHPSLIFCCQASAFIGILMLFFLFVQIAVEPWSKILQF</sequence>
<protein>
    <submittedName>
        <fullName evidence="2">Uncharacterized protein</fullName>
    </submittedName>
</protein>
<keyword evidence="1" id="KW-0472">Membrane</keyword>
<reference evidence="2" key="2">
    <citation type="journal article" date="2015" name="Data Brief">
        <title>Shoot transcriptome of the giant reed, Arundo donax.</title>
        <authorList>
            <person name="Barrero R.A."/>
            <person name="Guerrero F.D."/>
            <person name="Moolhuijzen P."/>
            <person name="Goolsby J.A."/>
            <person name="Tidwell J."/>
            <person name="Bellgard S.E."/>
            <person name="Bellgard M.I."/>
        </authorList>
    </citation>
    <scope>NUCLEOTIDE SEQUENCE</scope>
    <source>
        <tissue evidence="2">Shoot tissue taken approximately 20 cm above the soil surface</tissue>
    </source>
</reference>